<dbReference type="AlphaFoldDB" id="A0A9D1YLT5"/>
<dbReference type="PANTHER" id="PTHR46323">
    <property type="entry name" value="BETA-GALACTOSIDASE"/>
    <property type="match status" value="1"/>
</dbReference>
<dbReference type="InterPro" id="IPR050347">
    <property type="entry name" value="Bact_Beta-galactosidase"/>
</dbReference>
<protein>
    <recommendedName>
        <fullName evidence="3">beta-galactosidase</fullName>
        <ecNumber evidence="3">3.2.1.23</ecNumber>
    </recommendedName>
    <alternativeName>
        <fullName evidence="6">Lactase</fullName>
    </alternativeName>
</protein>
<evidence type="ECO:0000256" key="3">
    <source>
        <dbReference type="ARBA" id="ARBA00012756"/>
    </source>
</evidence>
<dbReference type="SUPFAM" id="SSF49785">
    <property type="entry name" value="Galactose-binding domain-like"/>
    <property type="match status" value="1"/>
</dbReference>
<dbReference type="InterPro" id="IPR006101">
    <property type="entry name" value="Glyco_hydro_2"/>
</dbReference>
<dbReference type="PRINTS" id="PR00132">
    <property type="entry name" value="GLHYDRLASE2"/>
</dbReference>
<accession>A0A9D1YLT5</accession>
<gene>
    <name evidence="8" type="ORF">H9831_01025</name>
</gene>
<dbReference type="InterPro" id="IPR032312">
    <property type="entry name" value="LacZ_4"/>
</dbReference>
<dbReference type="InterPro" id="IPR006102">
    <property type="entry name" value="Ig-like_GH2"/>
</dbReference>
<evidence type="ECO:0000256" key="4">
    <source>
        <dbReference type="ARBA" id="ARBA00022801"/>
    </source>
</evidence>
<comment type="catalytic activity">
    <reaction evidence="1">
        <text>Hydrolysis of terminal non-reducing beta-D-galactose residues in beta-D-galactosides.</text>
        <dbReference type="EC" id="3.2.1.23"/>
    </reaction>
</comment>
<dbReference type="PANTHER" id="PTHR46323:SF2">
    <property type="entry name" value="BETA-GALACTOSIDASE"/>
    <property type="match status" value="1"/>
</dbReference>
<dbReference type="InterPro" id="IPR008979">
    <property type="entry name" value="Galactose-bd-like_sf"/>
</dbReference>
<dbReference type="Gene3D" id="2.70.98.10">
    <property type="match status" value="1"/>
</dbReference>
<dbReference type="GO" id="GO:0004565">
    <property type="term" value="F:beta-galactosidase activity"/>
    <property type="evidence" value="ECO:0007669"/>
    <property type="project" value="UniProtKB-EC"/>
</dbReference>
<dbReference type="SMART" id="SM01038">
    <property type="entry name" value="Bgal_small_N"/>
    <property type="match status" value="1"/>
</dbReference>
<dbReference type="Gene3D" id="3.20.20.80">
    <property type="entry name" value="Glycosidases"/>
    <property type="match status" value="1"/>
</dbReference>
<dbReference type="InterPro" id="IPR011013">
    <property type="entry name" value="Gal_mutarotase_sf_dom"/>
</dbReference>
<proteinExistence type="inferred from homology"/>
<dbReference type="InterPro" id="IPR017853">
    <property type="entry name" value="GH"/>
</dbReference>
<reference evidence="8" key="2">
    <citation type="submission" date="2021-04" db="EMBL/GenBank/DDBJ databases">
        <authorList>
            <person name="Gilroy R."/>
        </authorList>
    </citation>
    <scope>NUCLEOTIDE SEQUENCE</scope>
    <source>
        <strain evidence="8">ChiSxjej3B15-24422</strain>
    </source>
</reference>
<dbReference type="Pfam" id="PF02837">
    <property type="entry name" value="Glyco_hydro_2_N"/>
    <property type="match status" value="1"/>
</dbReference>
<dbReference type="EC" id="3.2.1.23" evidence="3"/>
<sequence length="1004" mass="114978">MILEKYYENPEVLHVGCEETRSWYVPLDEKEKETGRLLSSVDWRFGYFPCIEEVPEFYKKDFDEESFGRLEVPSCWQMAGYDQKHYTNTRYPFPCDPPYVPDNNPCGAYIKDFDLDKNEAKKEQFLYFEGVDSCFYVWVNGKFVGYSQVSHSPSEFDITGKTKTGRNRLAVLVLKWCDGSYLEDQDKFRMSGIFRDVYLYLRPKAHVRDFTVTTPVDFEKNTAQVAVKLETAGNLEIVCRLYDGQTLLGEQTPDAEGKVSFEVAQPVLWNAEEPYLYLLKIVTPEEVIRQTVGIRTISIRNGVVLINEKPVKFKGVNRHDSSPFTGAVVSKVDAMFDLRIMKEANINAIRTSHYPNAPWFPELCSECGFYLIAEADLESHGVQDQYGGGTEKTFSQLVEDPSYREAVIDRTRRNVLRDKNQCSVIFWSLGNESGMGTSIEEAGRWAKKYDPTRLVHYESCHFQPEGHVKDESMFDVESHMYVSTQWIDEYFAAPGEKKPFVQCEFVHAMGNGPGDIEDYMQQIYKYDGFCGGFVWEWCDHATYEGKAADGRAIYHYGGDAGEYPHDGNFCMDGLVFPDRRPHEGLYEWKNCIRPIRAELIDRKKGIVRLHNMLDFRNTEGFVRLQYEIKKAGELLAEGALDVLDIEPHGFTDYQIELPGTKEEDCCLLLTYFQASKDKLTQTGHLMGFDQIPLSVFKEKELPFEKSASGEKGGVTLTETPYVFCVEGKDFRYEFGKKEGNFLRMEKGGRPCITAPVEWNVWRAPTDNDRYIMTEWRKAGYDRSTVKVYRADAKVRQNTAVITCEFSIAAPVVQPFLRLHAVWSVNAEGQVKLSLEGKRDPVFPFLPRFGLRFFLPETAREEGGAADAGSMPVTYYGYGPHESYIDKHRASYLDVFSATVDALHQDYVRPQENGSHYNCHYVQAGALRAQGKRPFSFNASVYTQEELTEKAHNYELVKAGCAVVCIDYKMSGVGSNSCGPELLKQYRLDEEEFTWEMLYSFTDGE</sequence>
<dbReference type="Pfam" id="PF00703">
    <property type="entry name" value="Glyco_hydro_2"/>
    <property type="match status" value="1"/>
</dbReference>
<dbReference type="EMBL" id="DXDD01000010">
    <property type="protein sequence ID" value="HIY59255.1"/>
    <property type="molecule type" value="Genomic_DNA"/>
</dbReference>
<evidence type="ECO:0000313" key="8">
    <source>
        <dbReference type="EMBL" id="HIY59255.1"/>
    </source>
</evidence>
<evidence type="ECO:0000256" key="6">
    <source>
        <dbReference type="ARBA" id="ARBA00032230"/>
    </source>
</evidence>
<dbReference type="GO" id="GO:0009341">
    <property type="term" value="C:beta-galactosidase complex"/>
    <property type="evidence" value="ECO:0007669"/>
    <property type="project" value="InterPro"/>
</dbReference>
<evidence type="ECO:0000256" key="1">
    <source>
        <dbReference type="ARBA" id="ARBA00001412"/>
    </source>
</evidence>
<feature type="domain" description="Beta galactosidase small chain/" evidence="7">
    <location>
        <begin position="724"/>
        <end position="999"/>
    </location>
</feature>
<comment type="caution">
    <text evidence="8">The sequence shown here is derived from an EMBL/GenBank/DDBJ whole genome shotgun (WGS) entry which is preliminary data.</text>
</comment>
<dbReference type="Pfam" id="PF02929">
    <property type="entry name" value="Bgal_small_N"/>
    <property type="match status" value="1"/>
</dbReference>
<dbReference type="Pfam" id="PF02836">
    <property type="entry name" value="Glyco_hydro_2_C"/>
    <property type="match status" value="1"/>
</dbReference>
<comment type="similarity">
    <text evidence="2">Belongs to the glycosyl hydrolase 2 family.</text>
</comment>
<dbReference type="SUPFAM" id="SSF74650">
    <property type="entry name" value="Galactose mutarotase-like"/>
    <property type="match status" value="1"/>
</dbReference>
<evidence type="ECO:0000256" key="2">
    <source>
        <dbReference type="ARBA" id="ARBA00007401"/>
    </source>
</evidence>
<dbReference type="Proteomes" id="UP000824007">
    <property type="component" value="Unassembled WGS sequence"/>
</dbReference>
<dbReference type="Pfam" id="PF16353">
    <property type="entry name" value="LacZ_4"/>
    <property type="match status" value="1"/>
</dbReference>
<dbReference type="Gene3D" id="2.60.120.260">
    <property type="entry name" value="Galactose-binding domain-like"/>
    <property type="match status" value="1"/>
</dbReference>
<dbReference type="InterPro" id="IPR014718">
    <property type="entry name" value="GH-type_carb-bd"/>
</dbReference>
<keyword evidence="4" id="KW-0378">Hydrolase</keyword>
<evidence type="ECO:0000256" key="5">
    <source>
        <dbReference type="ARBA" id="ARBA00023295"/>
    </source>
</evidence>
<dbReference type="InterPro" id="IPR006103">
    <property type="entry name" value="Glyco_hydro_2_cat"/>
</dbReference>
<dbReference type="InterPro" id="IPR004199">
    <property type="entry name" value="B-gal_small/dom_5"/>
</dbReference>
<dbReference type="SUPFAM" id="SSF51445">
    <property type="entry name" value="(Trans)glycosidases"/>
    <property type="match status" value="1"/>
</dbReference>
<evidence type="ECO:0000313" key="9">
    <source>
        <dbReference type="Proteomes" id="UP000824007"/>
    </source>
</evidence>
<dbReference type="GO" id="GO:0030246">
    <property type="term" value="F:carbohydrate binding"/>
    <property type="evidence" value="ECO:0007669"/>
    <property type="project" value="InterPro"/>
</dbReference>
<reference evidence="8" key="1">
    <citation type="journal article" date="2021" name="PeerJ">
        <title>Extensive microbial diversity within the chicken gut microbiome revealed by metagenomics and culture.</title>
        <authorList>
            <person name="Gilroy R."/>
            <person name="Ravi A."/>
            <person name="Getino M."/>
            <person name="Pursley I."/>
            <person name="Horton D.L."/>
            <person name="Alikhan N.F."/>
            <person name="Baker D."/>
            <person name="Gharbi K."/>
            <person name="Hall N."/>
            <person name="Watson M."/>
            <person name="Adriaenssens E.M."/>
            <person name="Foster-Nyarko E."/>
            <person name="Jarju S."/>
            <person name="Secka A."/>
            <person name="Antonio M."/>
            <person name="Oren A."/>
            <person name="Chaudhuri R.R."/>
            <person name="La Ragione R."/>
            <person name="Hildebrand F."/>
            <person name="Pallen M.J."/>
        </authorList>
    </citation>
    <scope>NUCLEOTIDE SEQUENCE</scope>
    <source>
        <strain evidence="8">ChiSxjej3B15-24422</strain>
    </source>
</reference>
<dbReference type="InterPro" id="IPR013783">
    <property type="entry name" value="Ig-like_fold"/>
</dbReference>
<name>A0A9D1YLT5_9FIRM</name>
<dbReference type="SUPFAM" id="SSF49303">
    <property type="entry name" value="beta-Galactosidase/glucuronidase domain"/>
    <property type="match status" value="2"/>
</dbReference>
<dbReference type="InterPro" id="IPR036156">
    <property type="entry name" value="Beta-gal/glucu_dom_sf"/>
</dbReference>
<keyword evidence="5" id="KW-0326">Glycosidase</keyword>
<evidence type="ECO:0000259" key="7">
    <source>
        <dbReference type="SMART" id="SM01038"/>
    </source>
</evidence>
<dbReference type="GO" id="GO:0005990">
    <property type="term" value="P:lactose catabolic process"/>
    <property type="evidence" value="ECO:0007669"/>
    <property type="project" value="TreeGrafter"/>
</dbReference>
<organism evidence="8 9">
    <name type="scientific">Candidatus Eisenbergiella pullistercoris</name>
    <dbReference type="NCBI Taxonomy" id="2838555"/>
    <lineage>
        <taxon>Bacteria</taxon>
        <taxon>Bacillati</taxon>
        <taxon>Bacillota</taxon>
        <taxon>Clostridia</taxon>
        <taxon>Lachnospirales</taxon>
        <taxon>Lachnospiraceae</taxon>
        <taxon>Eisenbergiella</taxon>
    </lineage>
</organism>
<dbReference type="Gene3D" id="2.60.40.10">
    <property type="entry name" value="Immunoglobulins"/>
    <property type="match status" value="2"/>
</dbReference>
<dbReference type="InterPro" id="IPR006104">
    <property type="entry name" value="Glyco_hydro_2_N"/>
</dbReference>